<proteinExistence type="predicted"/>
<comment type="caution">
    <text evidence="2">The sequence shown here is derived from an EMBL/GenBank/DDBJ whole genome shotgun (WGS) entry which is preliminary data.</text>
</comment>
<dbReference type="RefSeq" id="WP_164131154.1">
    <property type="nucleotide sequence ID" value="NZ_JAAGOX010000022.1"/>
</dbReference>
<reference evidence="2" key="1">
    <citation type="submission" date="2020-02" db="EMBL/GenBank/DDBJ databases">
        <title>Delineation of the pyrene-degrading pathway in Roseobacter clade bacteria by genomic analysis.</title>
        <authorList>
            <person name="Zhou H."/>
            <person name="Wang H."/>
        </authorList>
    </citation>
    <scope>NUCLEOTIDE SEQUENCE</scope>
    <source>
        <strain evidence="2">PrR005</strain>
    </source>
</reference>
<evidence type="ECO:0000313" key="2">
    <source>
        <dbReference type="EMBL" id="NDW45840.1"/>
    </source>
</evidence>
<gene>
    <name evidence="2" type="ORF">G0P99_12810</name>
</gene>
<dbReference type="AlphaFoldDB" id="A0A6B2NRK7"/>
<protein>
    <recommendedName>
        <fullName evidence="3">DUF4177 domain-containing protein</fullName>
    </recommendedName>
</protein>
<feature type="chain" id="PRO_5025613385" description="DUF4177 domain-containing protein" evidence="1">
    <location>
        <begin position="23"/>
        <end position="95"/>
    </location>
</feature>
<evidence type="ECO:0008006" key="3">
    <source>
        <dbReference type="Google" id="ProtNLM"/>
    </source>
</evidence>
<sequence length="95" mass="10278">MKHIVPILAILALSLLPVPARAADCYAEYKAKQEQPLRLHYGVMQVAACSAGQATPEVAARLQAAGWTLLNVISVFGPEGLDKRKADAGPYFLRF</sequence>
<feature type="signal peptide" evidence="1">
    <location>
        <begin position="1"/>
        <end position="22"/>
    </location>
</feature>
<accession>A0A6B2NRK7</accession>
<evidence type="ECO:0000256" key="1">
    <source>
        <dbReference type="SAM" id="SignalP"/>
    </source>
</evidence>
<dbReference type="EMBL" id="JAAGOX010000022">
    <property type="protein sequence ID" value="NDW45840.1"/>
    <property type="molecule type" value="Genomic_DNA"/>
</dbReference>
<keyword evidence="1" id="KW-0732">Signal</keyword>
<name>A0A6B2NRK7_9RHOB</name>
<organism evidence="2">
    <name type="scientific">Ruegeria sp. PrR005</name>
    <dbReference type="NCBI Taxonomy" id="2706882"/>
    <lineage>
        <taxon>Bacteria</taxon>
        <taxon>Pseudomonadati</taxon>
        <taxon>Pseudomonadota</taxon>
        <taxon>Alphaproteobacteria</taxon>
        <taxon>Rhodobacterales</taxon>
        <taxon>Roseobacteraceae</taxon>
        <taxon>Ruegeria</taxon>
    </lineage>
</organism>